<evidence type="ECO:0000256" key="5">
    <source>
        <dbReference type="ARBA" id="ARBA00022490"/>
    </source>
</evidence>
<dbReference type="InterPro" id="IPR016125">
    <property type="entry name" value="Peptidase_C15-like"/>
</dbReference>
<dbReference type="Proteomes" id="UP000273044">
    <property type="component" value="Chromosome"/>
</dbReference>
<keyword evidence="5" id="KW-0963">Cytoplasm</keyword>
<evidence type="ECO:0000256" key="2">
    <source>
        <dbReference type="ARBA" id="ARBA00002280"/>
    </source>
</evidence>
<dbReference type="OrthoDB" id="9779738at2"/>
<comment type="catalytic activity">
    <reaction evidence="1 9">
        <text>Release of an N-terminal pyroglutamyl group from a polypeptide, the second amino acid generally not being Pro.</text>
        <dbReference type="EC" id="3.4.19.3"/>
    </reaction>
</comment>
<evidence type="ECO:0000256" key="9">
    <source>
        <dbReference type="PROSITE-ProRule" id="PRU10076"/>
    </source>
</evidence>
<organism evidence="10 11">
    <name type="scientific">Arachnia propionica</name>
    <dbReference type="NCBI Taxonomy" id="1750"/>
    <lineage>
        <taxon>Bacteria</taxon>
        <taxon>Bacillati</taxon>
        <taxon>Actinomycetota</taxon>
        <taxon>Actinomycetes</taxon>
        <taxon>Propionibacteriales</taxon>
        <taxon>Propionibacteriaceae</taxon>
        <taxon>Arachnia</taxon>
    </lineage>
</organism>
<dbReference type="PANTHER" id="PTHR23402">
    <property type="entry name" value="PROTEASE FAMILY C15 PYROGLUTAMYL-PEPTIDASE I-RELATED"/>
    <property type="match status" value="1"/>
</dbReference>
<dbReference type="GO" id="GO:0005829">
    <property type="term" value="C:cytosol"/>
    <property type="evidence" value="ECO:0007669"/>
    <property type="project" value="InterPro"/>
</dbReference>
<evidence type="ECO:0000256" key="7">
    <source>
        <dbReference type="ARBA" id="ARBA00022801"/>
    </source>
</evidence>
<dbReference type="InterPro" id="IPR036440">
    <property type="entry name" value="Peptidase_C15-like_sf"/>
</dbReference>
<gene>
    <name evidence="10" type="primary">pcp</name>
    <name evidence="10" type="ORF">NCTC12967_01618</name>
</gene>
<proteinExistence type="inferred from homology"/>
<dbReference type="PROSITE" id="PS01333">
    <property type="entry name" value="PYRASE_GLU"/>
    <property type="match status" value="1"/>
</dbReference>
<evidence type="ECO:0000256" key="8">
    <source>
        <dbReference type="ARBA" id="ARBA00022807"/>
    </source>
</evidence>
<accession>A0A3N4DRA4</accession>
<dbReference type="Gene3D" id="3.40.630.20">
    <property type="entry name" value="Peptidase C15, pyroglutamyl peptidase I-like"/>
    <property type="match status" value="1"/>
</dbReference>
<keyword evidence="11" id="KW-1185">Reference proteome</keyword>
<dbReference type="InterPro" id="IPR033693">
    <property type="entry name" value="PGPEP1_Glu_AS"/>
</dbReference>
<dbReference type="EMBL" id="LR134406">
    <property type="protein sequence ID" value="VEH70323.1"/>
    <property type="molecule type" value="Genomic_DNA"/>
</dbReference>
<name>A0A3N4DRA4_9ACTN</name>
<evidence type="ECO:0000313" key="10">
    <source>
        <dbReference type="EMBL" id="VEH70323.1"/>
    </source>
</evidence>
<comment type="similarity">
    <text evidence="4">Belongs to the peptidase C15 family.</text>
</comment>
<dbReference type="GO" id="GO:0016920">
    <property type="term" value="F:pyroglutamyl-peptidase activity"/>
    <property type="evidence" value="ECO:0007669"/>
    <property type="project" value="UniProtKB-EC"/>
</dbReference>
<keyword evidence="7 10" id="KW-0378">Hydrolase</keyword>
<evidence type="ECO:0000256" key="1">
    <source>
        <dbReference type="ARBA" id="ARBA00001770"/>
    </source>
</evidence>
<evidence type="ECO:0000313" key="11">
    <source>
        <dbReference type="Proteomes" id="UP000273044"/>
    </source>
</evidence>
<sequence length="229" mass="24137">MGTAEKNRGAGPARGRRPVNHPTPGREYPEPVKTLVTGFEPFGGSDRNPSAELTARLGAETATAVLPVEFGALRQLVPELLAEHNPTHVVCLGLSGRATGLTLERVAVNLIDARIPDNAGERPVDLPVVPGGPAARFVTLPVKAMLRAVQASGVPGELSLSAGSYACNALLYLMLHEAAALPQEPRPRCGFIHVPPEDVLDLDSQERGLRAALGHLDVPEIHFADGELG</sequence>
<dbReference type="PANTHER" id="PTHR23402:SF1">
    <property type="entry name" value="PYROGLUTAMYL-PEPTIDASE I"/>
    <property type="match status" value="1"/>
</dbReference>
<comment type="subcellular location">
    <subcellularLocation>
        <location evidence="3">Cytoplasm</location>
    </subcellularLocation>
</comment>
<dbReference type="EC" id="3.4.19.3" evidence="9"/>
<feature type="active site" evidence="9">
    <location>
        <position position="104"/>
    </location>
</feature>
<evidence type="ECO:0000256" key="4">
    <source>
        <dbReference type="ARBA" id="ARBA00006641"/>
    </source>
</evidence>
<dbReference type="Pfam" id="PF01470">
    <property type="entry name" value="Peptidase_C15"/>
    <property type="match status" value="1"/>
</dbReference>
<dbReference type="GO" id="GO:0006508">
    <property type="term" value="P:proteolysis"/>
    <property type="evidence" value="ECO:0007669"/>
    <property type="project" value="UniProtKB-KW"/>
</dbReference>
<dbReference type="InterPro" id="IPR000816">
    <property type="entry name" value="Peptidase_C15"/>
</dbReference>
<reference evidence="10 11" key="1">
    <citation type="submission" date="2018-12" db="EMBL/GenBank/DDBJ databases">
        <authorList>
            <consortium name="Pathogen Informatics"/>
        </authorList>
    </citation>
    <scope>NUCLEOTIDE SEQUENCE [LARGE SCALE GENOMIC DNA]</scope>
    <source>
        <strain evidence="10 11">NCTC12967</strain>
    </source>
</reference>
<dbReference type="PRINTS" id="PR00706">
    <property type="entry name" value="PYROGLUPTASE"/>
</dbReference>
<evidence type="ECO:0000256" key="3">
    <source>
        <dbReference type="ARBA" id="ARBA00004496"/>
    </source>
</evidence>
<comment type="function">
    <text evidence="2">Removes 5-oxoproline from various penultimate amino acid residues except L-proline.</text>
</comment>
<evidence type="ECO:0000256" key="6">
    <source>
        <dbReference type="ARBA" id="ARBA00022670"/>
    </source>
</evidence>
<dbReference type="CDD" id="cd00501">
    <property type="entry name" value="Peptidase_C15"/>
    <property type="match status" value="1"/>
</dbReference>
<keyword evidence="6" id="KW-0645">Protease</keyword>
<keyword evidence="8" id="KW-0788">Thiol protease</keyword>
<protein>
    <recommendedName>
        <fullName evidence="9">Pyroglutamyl-peptidase I</fullName>
        <ecNumber evidence="9">3.4.19.3</ecNumber>
    </recommendedName>
</protein>
<dbReference type="SUPFAM" id="SSF53182">
    <property type="entry name" value="Pyrrolidone carboxyl peptidase (pyroglutamate aminopeptidase)"/>
    <property type="match status" value="1"/>
</dbReference>
<dbReference type="AlphaFoldDB" id="A0A3N4DRA4"/>